<keyword evidence="3" id="KW-1185">Reference proteome</keyword>
<evidence type="ECO:0000259" key="1">
    <source>
        <dbReference type="Pfam" id="PF11823"/>
    </source>
</evidence>
<dbReference type="EMBL" id="FNQE01000001">
    <property type="protein sequence ID" value="SDY46002.1"/>
    <property type="molecule type" value="Genomic_DNA"/>
</dbReference>
<dbReference type="AlphaFoldDB" id="A0A1H3K1E9"/>
<protein>
    <recommendedName>
        <fullName evidence="1">Putative Se/S carrier protein-like domain-containing protein</fullName>
    </recommendedName>
</protein>
<dbReference type="Pfam" id="PF11823">
    <property type="entry name" value="Se_S_carrier"/>
    <property type="match status" value="1"/>
</dbReference>
<gene>
    <name evidence="2" type="ORF">SAMN05660462_00099</name>
</gene>
<organism evidence="2 3">
    <name type="scientific">Proteiniborus ethanoligenes</name>
    <dbReference type="NCBI Taxonomy" id="415015"/>
    <lineage>
        <taxon>Bacteria</taxon>
        <taxon>Bacillati</taxon>
        <taxon>Bacillota</taxon>
        <taxon>Clostridia</taxon>
        <taxon>Eubacteriales</taxon>
        <taxon>Proteiniborus</taxon>
    </lineage>
</organism>
<dbReference type="InterPro" id="IPR021778">
    <property type="entry name" value="Se/S_carrier-like"/>
</dbReference>
<reference evidence="3" key="1">
    <citation type="submission" date="2016-10" db="EMBL/GenBank/DDBJ databases">
        <authorList>
            <person name="Varghese N."/>
            <person name="Submissions S."/>
        </authorList>
    </citation>
    <scope>NUCLEOTIDE SEQUENCE [LARGE SCALE GENOMIC DNA]</scope>
    <source>
        <strain evidence="3">DSM 21650</strain>
    </source>
</reference>
<dbReference type="RefSeq" id="WP_176967804.1">
    <property type="nucleotide sequence ID" value="NZ_FNQE01000001.1"/>
</dbReference>
<dbReference type="Proteomes" id="UP000198625">
    <property type="component" value="Unassembled WGS sequence"/>
</dbReference>
<sequence length="97" mass="11024">MDIKLASSGGYYLAVFKSKNYAVQLYYKLEKAGYGIFQLVSTPCQLKGGCSYSIKFYKLSDVNYLKKYSTDFDEDISGIYYAEKKDGAKVYKIISNI</sequence>
<name>A0A1H3K1E9_9FIRM</name>
<proteinExistence type="predicted"/>
<evidence type="ECO:0000313" key="3">
    <source>
        <dbReference type="Proteomes" id="UP000198625"/>
    </source>
</evidence>
<evidence type="ECO:0000313" key="2">
    <source>
        <dbReference type="EMBL" id="SDY46002.1"/>
    </source>
</evidence>
<feature type="domain" description="Putative Se/S carrier protein-like" evidence="1">
    <location>
        <begin position="11"/>
        <end position="80"/>
    </location>
</feature>
<accession>A0A1H3K1E9</accession>